<dbReference type="PANTHER" id="PTHR12896:SF1">
    <property type="entry name" value="ELONGATOR COMPLEX PROTEIN 4"/>
    <property type="match status" value="1"/>
</dbReference>
<name>W7TGE8_9STRA</name>
<feature type="compositionally biased region" description="Basic and acidic residues" evidence="9">
    <location>
        <begin position="421"/>
        <end position="445"/>
    </location>
</feature>
<dbReference type="AlphaFoldDB" id="W7TGE8"/>
<feature type="compositionally biased region" description="Polar residues" evidence="9">
    <location>
        <begin position="160"/>
        <end position="175"/>
    </location>
</feature>
<organism evidence="10 11">
    <name type="scientific">Nannochloropsis gaditana</name>
    <dbReference type="NCBI Taxonomy" id="72520"/>
    <lineage>
        <taxon>Eukaryota</taxon>
        <taxon>Sar</taxon>
        <taxon>Stramenopiles</taxon>
        <taxon>Ochrophyta</taxon>
        <taxon>Eustigmatophyceae</taxon>
        <taxon>Eustigmatales</taxon>
        <taxon>Monodopsidaceae</taxon>
        <taxon>Nannochloropsis</taxon>
    </lineage>
</organism>
<protein>
    <recommendedName>
        <fullName evidence="5">Elongator complex protein 4</fullName>
    </recommendedName>
</protein>
<evidence type="ECO:0000256" key="6">
    <source>
        <dbReference type="ARBA" id="ARBA00022490"/>
    </source>
</evidence>
<reference evidence="10 11" key="1">
    <citation type="journal article" date="2014" name="Mol. Plant">
        <title>Chromosome Scale Genome Assembly and Transcriptome Profiling of Nannochloropsis gaditana in Nitrogen Depletion.</title>
        <authorList>
            <person name="Corteggiani Carpinelli E."/>
            <person name="Telatin A."/>
            <person name="Vitulo N."/>
            <person name="Forcato C."/>
            <person name="D'Angelo M."/>
            <person name="Schiavon R."/>
            <person name="Vezzi A."/>
            <person name="Giacometti G.M."/>
            <person name="Morosinotto T."/>
            <person name="Valle G."/>
        </authorList>
    </citation>
    <scope>NUCLEOTIDE SEQUENCE [LARGE SCALE GENOMIC DNA]</scope>
    <source>
        <strain evidence="10 11">B-31</strain>
    </source>
</reference>
<keyword evidence="6" id="KW-0963">Cytoplasm</keyword>
<feature type="region of interest" description="Disordered" evidence="9">
    <location>
        <begin position="412"/>
        <end position="445"/>
    </location>
</feature>
<keyword evidence="8" id="KW-0539">Nucleus</keyword>
<evidence type="ECO:0000256" key="3">
    <source>
        <dbReference type="ARBA" id="ARBA00005043"/>
    </source>
</evidence>
<sequence>MIKTSRARLLNTRGPYRMASLSSFRRIDRPVTTSVPKQYDISSSIPTVPPRAPGTKPWINGNTLISSGNRDLDSVLGGGICLGTVTLVEEDRFSDHALVLSKYFLAQGVSGMHQCLVIGAEGSKAALQKTFVVQLPFDLTYKKNQQEQQEREDRPCTGGSDPSSALPTRPLSTFSRELGDSLPSVGGPRHDPLSIAWQYRKYINTPTPPPRGSASTAPASSSFCNSYDLSRDIQPEVLAAAAPPVVVDVSEEEEGQQEPSSACSRVYQSVASAIKSLPENTVLRVVIKSFLTKTGAWASAHEGEPLLLLHSLRRLIRHHPVAIFVTLSAHHVPQRQRRLLARVADTVLELQSFAGHRHRTAPEFEAFAGFLHIKALQHLNALAPIRGPSNKLGVKRDRRKLHIEPLHLPPEGVRTLTEDVEMQKRGRRRKEERGGDRGERGKPAV</sequence>
<dbReference type="UniPathway" id="UPA00988"/>
<keyword evidence="11" id="KW-1185">Reference proteome</keyword>
<comment type="similarity">
    <text evidence="4">Belongs to the ELP4 family.</text>
</comment>
<dbReference type="GO" id="GO:0033588">
    <property type="term" value="C:elongator holoenzyme complex"/>
    <property type="evidence" value="ECO:0007669"/>
    <property type="project" value="InterPro"/>
</dbReference>
<evidence type="ECO:0000256" key="1">
    <source>
        <dbReference type="ARBA" id="ARBA00004123"/>
    </source>
</evidence>
<dbReference type="OrthoDB" id="289162at2759"/>
<evidence type="ECO:0000256" key="7">
    <source>
        <dbReference type="ARBA" id="ARBA00022694"/>
    </source>
</evidence>
<dbReference type="InterPro" id="IPR008728">
    <property type="entry name" value="Elongator_complex_protein_4"/>
</dbReference>
<dbReference type="GO" id="GO:0005737">
    <property type="term" value="C:cytoplasm"/>
    <property type="evidence" value="ECO:0007669"/>
    <property type="project" value="UniProtKB-SubCell"/>
</dbReference>
<evidence type="ECO:0000313" key="11">
    <source>
        <dbReference type="Proteomes" id="UP000019335"/>
    </source>
</evidence>
<dbReference type="Gene3D" id="3.40.50.300">
    <property type="entry name" value="P-loop containing nucleotide triphosphate hydrolases"/>
    <property type="match status" value="1"/>
</dbReference>
<proteinExistence type="inferred from homology"/>
<keyword evidence="7" id="KW-0819">tRNA processing</keyword>
<feature type="region of interest" description="Disordered" evidence="9">
    <location>
        <begin position="143"/>
        <end position="187"/>
    </location>
</feature>
<evidence type="ECO:0000313" key="10">
    <source>
        <dbReference type="EMBL" id="EWM26090.1"/>
    </source>
</evidence>
<evidence type="ECO:0000256" key="9">
    <source>
        <dbReference type="SAM" id="MobiDB-lite"/>
    </source>
</evidence>
<dbReference type="GO" id="GO:0008023">
    <property type="term" value="C:transcription elongation factor complex"/>
    <property type="evidence" value="ECO:0007669"/>
    <property type="project" value="TreeGrafter"/>
</dbReference>
<dbReference type="Pfam" id="PF05625">
    <property type="entry name" value="PAXNEB"/>
    <property type="match status" value="1"/>
</dbReference>
<evidence type="ECO:0000256" key="5">
    <source>
        <dbReference type="ARBA" id="ARBA00020265"/>
    </source>
</evidence>
<accession>W7TGE8</accession>
<evidence type="ECO:0000256" key="4">
    <source>
        <dbReference type="ARBA" id="ARBA00007573"/>
    </source>
</evidence>
<comment type="caution">
    <text evidence="10">The sequence shown here is derived from an EMBL/GenBank/DDBJ whole genome shotgun (WGS) entry which is preliminary data.</text>
</comment>
<comment type="subcellular location">
    <subcellularLocation>
        <location evidence="2">Cytoplasm</location>
    </subcellularLocation>
    <subcellularLocation>
        <location evidence="1">Nucleus</location>
    </subcellularLocation>
</comment>
<feature type="compositionally biased region" description="Basic and acidic residues" evidence="9">
    <location>
        <begin position="143"/>
        <end position="155"/>
    </location>
</feature>
<evidence type="ECO:0000256" key="2">
    <source>
        <dbReference type="ARBA" id="ARBA00004496"/>
    </source>
</evidence>
<comment type="pathway">
    <text evidence="3">tRNA modification; 5-methoxycarbonylmethyl-2-thiouridine-tRNA biosynthesis.</text>
</comment>
<dbReference type="PANTHER" id="PTHR12896">
    <property type="entry name" value="PAX6 NEIGHBOR PROTEIN PAXNEB"/>
    <property type="match status" value="1"/>
</dbReference>
<gene>
    <name evidence="10" type="ORF">Naga_100014g26</name>
</gene>
<dbReference type="GO" id="GO:0002098">
    <property type="term" value="P:tRNA wobble uridine modification"/>
    <property type="evidence" value="ECO:0007669"/>
    <property type="project" value="InterPro"/>
</dbReference>
<dbReference type="Proteomes" id="UP000019335">
    <property type="component" value="Chromosome 9"/>
</dbReference>
<evidence type="ECO:0000256" key="8">
    <source>
        <dbReference type="ARBA" id="ARBA00023242"/>
    </source>
</evidence>
<dbReference type="EMBL" id="AZIL01000703">
    <property type="protein sequence ID" value="EWM26090.1"/>
    <property type="molecule type" value="Genomic_DNA"/>
</dbReference>
<dbReference type="InterPro" id="IPR027417">
    <property type="entry name" value="P-loop_NTPase"/>
</dbReference>